<reference evidence="2" key="1">
    <citation type="submission" date="2022-11" db="UniProtKB">
        <authorList>
            <consortium name="WormBaseParasite"/>
        </authorList>
    </citation>
    <scope>IDENTIFICATION</scope>
</reference>
<accession>A0AC34RQ76</accession>
<name>A0AC34RQ76_9BILA</name>
<evidence type="ECO:0000313" key="2">
    <source>
        <dbReference type="WBParaSite" id="JU765_v2.g9181.t1"/>
    </source>
</evidence>
<proteinExistence type="predicted"/>
<evidence type="ECO:0000313" key="1">
    <source>
        <dbReference type="Proteomes" id="UP000887576"/>
    </source>
</evidence>
<organism evidence="1 2">
    <name type="scientific">Panagrolaimus sp. JU765</name>
    <dbReference type="NCBI Taxonomy" id="591449"/>
    <lineage>
        <taxon>Eukaryota</taxon>
        <taxon>Metazoa</taxon>
        <taxon>Ecdysozoa</taxon>
        <taxon>Nematoda</taxon>
        <taxon>Chromadorea</taxon>
        <taxon>Rhabditida</taxon>
        <taxon>Tylenchina</taxon>
        <taxon>Panagrolaimomorpha</taxon>
        <taxon>Panagrolaimoidea</taxon>
        <taxon>Panagrolaimidae</taxon>
        <taxon>Panagrolaimus</taxon>
    </lineage>
</organism>
<dbReference type="WBParaSite" id="JU765_v2.g9181.t1">
    <property type="protein sequence ID" value="JU765_v2.g9181.t1"/>
    <property type="gene ID" value="JU765_v2.g9181"/>
</dbReference>
<protein>
    <submittedName>
        <fullName evidence="2">Uncharacterized protein</fullName>
    </submittedName>
</protein>
<dbReference type="Proteomes" id="UP000887576">
    <property type="component" value="Unplaced"/>
</dbReference>
<sequence>MISTPQMTAGPCVIHCSAGVGRTGTLVAIETAIARLWKGQNINMKDIVLQMRTQRAFMVQTELQYIFTHLAVMYYISVSRREGRANS</sequence>